<dbReference type="Gene3D" id="1.20.1260.10">
    <property type="match status" value="1"/>
</dbReference>
<organism evidence="3 4">
    <name type="scientific">Krasilnikoviella flava</name>
    <dbReference type="NCBI Taxonomy" id="526729"/>
    <lineage>
        <taxon>Bacteria</taxon>
        <taxon>Bacillati</taxon>
        <taxon>Actinomycetota</taxon>
        <taxon>Actinomycetes</taxon>
        <taxon>Micrococcales</taxon>
        <taxon>Promicromonosporaceae</taxon>
        <taxon>Krasilnikoviella</taxon>
    </lineage>
</organism>
<dbReference type="STRING" id="526729.SAMN04324258_3866"/>
<name>A0A1T5LTM8_9MICO</name>
<proteinExistence type="predicted"/>
<feature type="compositionally biased region" description="Low complexity" evidence="1">
    <location>
        <begin position="1"/>
        <end position="19"/>
    </location>
</feature>
<dbReference type="Proteomes" id="UP000189777">
    <property type="component" value="Unassembled WGS sequence"/>
</dbReference>
<dbReference type="RefSeq" id="WP_079576193.1">
    <property type="nucleotide sequence ID" value="NZ_FUZQ01000007.1"/>
</dbReference>
<reference evidence="3 4" key="1">
    <citation type="submission" date="2017-02" db="EMBL/GenBank/DDBJ databases">
        <authorList>
            <person name="Peterson S.W."/>
        </authorList>
    </citation>
    <scope>NUCLEOTIDE SEQUENCE [LARGE SCALE GENOMIC DNA]</scope>
    <source>
        <strain evidence="3 4">DSM 21481</strain>
    </source>
</reference>
<dbReference type="InterPro" id="IPR012347">
    <property type="entry name" value="Ferritin-like"/>
</dbReference>
<evidence type="ECO:0000259" key="2">
    <source>
        <dbReference type="Pfam" id="PF14530"/>
    </source>
</evidence>
<dbReference type="InterPro" id="IPR009078">
    <property type="entry name" value="Ferritin-like_SF"/>
</dbReference>
<dbReference type="EMBL" id="FUZQ01000007">
    <property type="protein sequence ID" value="SKC78898.1"/>
    <property type="molecule type" value="Genomic_DNA"/>
</dbReference>
<feature type="compositionally biased region" description="Low complexity" evidence="1">
    <location>
        <begin position="185"/>
        <end position="197"/>
    </location>
</feature>
<sequence>MEQQPAPVRTVTPAVPAPGVRRRPRAAAGAALLGVALLAGCGVRLEAPPADEPVPDSLEVVRRTAVSDALLVADGAEAALEEAPTERERLVTELTRIAAASRAQAEALGGEYDSGLATDEPSGTQSSAWDRATPADVVQALDDAAARSRTAAGTTTDGPLARLLASIGAAQTVSGERLAAIADVPGPGVAAPRVPTPTGSGRAAEEGTPAPTEPTEDAAGTDQDDGQDDVRDEGGTVPEGLTAHDLSTLVVSEDATRFAQQLRAAITSGTKRDRLLDRVEAHAQRADAWAAVAGTQATAQDPRRAAYAVPRLADQGDKALVIDLENDLATDYASLVGTTTAGTRGVLVDLLVDAAVTLDDWGAEPEPFPGLPEQAGDEVGA</sequence>
<feature type="region of interest" description="Disordered" evidence="1">
    <location>
        <begin position="110"/>
        <end position="132"/>
    </location>
</feature>
<protein>
    <recommendedName>
        <fullName evidence="2">DUF4439 domain-containing protein</fullName>
    </recommendedName>
</protein>
<feature type="region of interest" description="Disordered" evidence="1">
    <location>
        <begin position="185"/>
        <end position="240"/>
    </location>
</feature>
<dbReference type="OrthoDB" id="5147836at2"/>
<evidence type="ECO:0000313" key="4">
    <source>
        <dbReference type="Proteomes" id="UP000189777"/>
    </source>
</evidence>
<dbReference type="InterPro" id="IPR029447">
    <property type="entry name" value="DUF4439"/>
</dbReference>
<dbReference type="AlphaFoldDB" id="A0A1T5LTM8"/>
<evidence type="ECO:0000256" key="1">
    <source>
        <dbReference type="SAM" id="MobiDB-lite"/>
    </source>
</evidence>
<feature type="region of interest" description="Disordered" evidence="1">
    <location>
        <begin position="362"/>
        <end position="381"/>
    </location>
</feature>
<feature type="region of interest" description="Disordered" evidence="1">
    <location>
        <begin position="1"/>
        <end position="22"/>
    </location>
</feature>
<feature type="domain" description="DUF4439" evidence="2">
    <location>
        <begin position="250"/>
        <end position="373"/>
    </location>
</feature>
<keyword evidence="4" id="KW-1185">Reference proteome</keyword>
<gene>
    <name evidence="3" type="ORF">SAMN04324258_3866</name>
</gene>
<accession>A0A1T5LTM8</accession>
<dbReference type="SUPFAM" id="SSF47240">
    <property type="entry name" value="Ferritin-like"/>
    <property type="match status" value="1"/>
</dbReference>
<evidence type="ECO:0000313" key="3">
    <source>
        <dbReference type="EMBL" id="SKC78898.1"/>
    </source>
</evidence>
<dbReference type="Pfam" id="PF14530">
    <property type="entry name" value="DUF4439"/>
    <property type="match status" value="1"/>
</dbReference>